<keyword evidence="2" id="KW-1185">Reference proteome</keyword>
<dbReference type="EMBL" id="JAVXUO010001356">
    <property type="protein sequence ID" value="KAK2983110.1"/>
    <property type="molecule type" value="Genomic_DNA"/>
</dbReference>
<evidence type="ECO:0000313" key="2">
    <source>
        <dbReference type="Proteomes" id="UP001187471"/>
    </source>
</evidence>
<protein>
    <submittedName>
        <fullName evidence="1">Uncharacterized protein</fullName>
    </submittedName>
</protein>
<evidence type="ECO:0000313" key="1">
    <source>
        <dbReference type="EMBL" id="KAK2983110.1"/>
    </source>
</evidence>
<reference evidence="1" key="1">
    <citation type="submission" date="2022-12" db="EMBL/GenBank/DDBJ databases">
        <title>Draft genome assemblies for two species of Escallonia (Escalloniales).</title>
        <authorList>
            <person name="Chanderbali A."/>
            <person name="Dervinis C."/>
            <person name="Anghel I."/>
            <person name="Soltis D."/>
            <person name="Soltis P."/>
            <person name="Zapata F."/>
        </authorList>
    </citation>
    <scope>NUCLEOTIDE SEQUENCE</scope>
    <source>
        <strain evidence="1">UCBG92.1500</strain>
        <tissue evidence="1">Leaf</tissue>
    </source>
</reference>
<gene>
    <name evidence="1" type="ORF">RJ640_013641</name>
</gene>
<accession>A0AA88S5L1</accession>
<organism evidence="1 2">
    <name type="scientific">Escallonia rubra</name>
    <dbReference type="NCBI Taxonomy" id="112253"/>
    <lineage>
        <taxon>Eukaryota</taxon>
        <taxon>Viridiplantae</taxon>
        <taxon>Streptophyta</taxon>
        <taxon>Embryophyta</taxon>
        <taxon>Tracheophyta</taxon>
        <taxon>Spermatophyta</taxon>
        <taxon>Magnoliopsida</taxon>
        <taxon>eudicotyledons</taxon>
        <taxon>Gunneridae</taxon>
        <taxon>Pentapetalae</taxon>
        <taxon>asterids</taxon>
        <taxon>campanulids</taxon>
        <taxon>Escalloniales</taxon>
        <taxon>Escalloniaceae</taxon>
        <taxon>Escallonia</taxon>
    </lineage>
</organism>
<comment type="caution">
    <text evidence="1">The sequence shown here is derived from an EMBL/GenBank/DDBJ whole genome shotgun (WGS) entry which is preliminary data.</text>
</comment>
<sequence>MMPSMVEATKEAEVEDTLEAEVEDILEVEEVIAVMVAVIAVIMEEAAEGAALMLARPLMQALTTDPNFLRRTKLVSFHVD</sequence>
<proteinExistence type="predicted"/>
<dbReference type="Proteomes" id="UP001187471">
    <property type="component" value="Unassembled WGS sequence"/>
</dbReference>
<name>A0AA88S5L1_9ASTE</name>
<dbReference type="AlphaFoldDB" id="A0AA88S5L1"/>